<dbReference type="InterPro" id="IPR008979">
    <property type="entry name" value="Galactose-bd-like_sf"/>
</dbReference>
<keyword evidence="1" id="KW-1133">Transmembrane helix</keyword>
<feature type="transmembrane region" description="Helical" evidence="1">
    <location>
        <begin position="519"/>
        <end position="540"/>
    </location>
</feature>
<feature type="transmembrane region" description="Helical" evidence="1">
    <location>
        <begin position="479"/>
        <end position="498"/>
    </location>
</feature>
<dbReference type="EMBL" id="UINC01019184">
    <property type="protein sequence ID" value="SVA81112.1"/>
    <property type="molecule type" value="Genomic_DNA"/>
</dbReference>
<proteinExistence type="predicted"/>
<organism evidence="2">
    <name type="scientific">marine metagenome</name>
    <dbReference type="NCBI Taxonomy" id="408172"/>
    <lineage>
        <taxon>unclassified sequences</taxon>
        <taxon>metagenomes</taxon>
        <taxon>ecological metagenomes</taxon>
    </lineage>
</organism>
<accession>A0A381YWU9</accession>
<dbReference type="Gene3D" id="2.60.120.260">
    <property type="entry name" value="Galactose-binding domain-like"/>
    <property type="match status" value="1"/>
</dbReference>
<name>A0A381YWU9_9ZZZZ</name>
<protein>
    <submittedName>
        <fullName evidence="2">Uncharacterized protein</fullName>
    </submittedName>
</protein>
<evidence type="ECO:0000256" key="1">
    <source>
        <dbReference type="SAM" id="Phobius"/>
    </source>
</evidence>
<reference evidence="2" key="1">
    <citation type="submission" date="2018-05" db="EMBL/GenBank/DDBJ databases">
        <authorList>
            <person name="Lanie J.A."/>
            <person name="Ng W.-L."/>
            <person name="Kazmierczak K.M."/>
            <person name="Andrzejewski T.M."/>
            <person name="Davidsen T.M."/>
            <person name="Wayne K.J."/>
            <person name="Tettelin H."/>
            <person name="Glass J.I."/>
            <person name="Rusch D."/>
            <person name="Podicherti R."/>
            <person name="Tsui H.-C.T."/>
            <person name="Winkler M.E."/>
        </authorList>
    </citation>
    <scope>NUCLEOTIDE SEQUENCE</scope>
</reference>
<dbReference type="SUPFAM" id="SSF49785">
    <property type="entry name" value="Galactose-binding domain-like"/>
    <property type="match status" value="1"/>
</dbReference>
<feature type="non-terminal residue" evidence="2">
    <location>
        <position position="1"/>
    </location>
</feature>
<keyword evidence="1" id="KW-0472">Membrane</keyword>
<sequence length="643" mass="68756">QAVTYGQNRTITDVRIHHDGGSTDVALGEPSHSSGQVVPLGFSSTSFLDIEIMATSEGDPKWYFGYSGVGFAEVGVSGVSSDETIALPTDLTDLLDADHGQELAVLLTRLRSDPLDPVRTDGEEYLDRTLVLPWDRTFALSGESRLSAHASPETIAALLGADAWPMTASATSSLAGSVRSSAVSAIDGDDDSSWQPALGGQNGQEITLSFLEPQRVGPLTLRFRDDGNHSVPTVVAISGDQATLGTYHFEPLPPPTDGERRLEVDLPDVEVSELSIRIDVVQQKVTMDWYSGLPVELPFGLIDIEGLPVPPINRLLPVSCLDDLILLDGESVPVRMTGSVDDALERTAIAIEACGPALQLDAGEHHLEVAPGRSTGIDIDRLVVRSVGSGASPASDSLPTVRVVDWSKTSRDLVAAASPSPFWLVLGESFSDGWRLSSDAIEVPAAPVLVDGYANGWLIDPAGHEGELSLHLEWTPQRIVRIGLLVSLLAVFLCLALARRGRRDEGTGEAAVHLVDPRGGLAVTGNRTAAMVGVVFAVGAWSNLPAWPMAAPLLGVAMGLVLAGRCWRRILPLLATVLMATAALMVVIDQVRFRYPRDFIWPTFFDQYHVIGVLAVLCTLAEAIRTLLARRAVRPAGHPPERQ</sequence>
<keyword evidence="1" id="KW-0812">Transmembrane</keyword>
<evidence type="ECO:0000313" key="2">
    <source>
        <dbReference type="EMBL" id="SVA81112.1"/>
    </source>
</evidence>
<feature type="transmembrane region" description="Helical" evidence="1">
    <location>
        <begin position="546"/>
        <end position="563"/>
    </location>
</feature>
<feature type="transmembrane region" description="Helical" evidence="1">
    <location>
        <begin position="608"/>
        <end position="628"/>
    </location>
</feature>
<dbReference type="AlphaFoldDB" id="A0A381YWU9"/>
<gene>
    <name evidence="2" type="ORF">METZ01_LOCUS133966</name>
</gene>
<feature type="transmembrane region" description="Helical" evidence="1">
    <location>
        <begin position="570"/>
        <end position="588"/>
    </location>
</feature>